<dbReference type="InterPro" id="IPR011583">
    <property type="entry name" value="Chitinase_II/V-like_cat"/>
</dbReference>
<dbReference type="PROSITE" id="PS01095">
    <property type="entry name" value="GH18_1"/>
    <property type="match status" value="1"/>
</dbReference>
<dbReference type="PROSITE" id="PS51910">
    <property type="entry name" value="GH18_2"/>
    <property type="match status" value="1"/>
</dbReference>
<dbReference type="PANTHER" id="PTHR11177">
    <property type="entry name" value="CHITINASE"/>
    <property type="match status" value="1"/>
</dbReference>
<sequence length="395" mass="43120">MVVITRLVSTSFVVAMAALTSVVSAVGTTTPSVFAYIVDWELPKDIQWSKVDHVIYSFAEPDQHGKLTNFDTQQLQSVVKQAHAHNVGISISVGGWSGSRYFSSLLSKSSSTFAKTIISAVHQYSLDGVNIDWEYPNSPDAMTCNTRSSKDTANYLTFLKTLRHGLGSKLITLATGTSPFNDNNGNPSKNVASFAKVVDSFLVMTYDINGNWDTTTGPNSPLYDGPKGERMSVEAALSQWHAAGVPYKQLSVGTAFYGWTARTTSNSLSSQYVSFAKTQIRGDQYDTMSADPCPGAPKSYSGEMQWRSIASAGIDAGKNGWKTHFDTTTETPYAVNSEKKQIVTYDNVKSLQLKANFAKSHGASLFLWSLEMVCLFTCGGDFIQVPRARNSRCQN</sequence>
<dbReference type="InterPro" id="IPR050314">
    <property type="entry name" value="Glycosyl_Hydrlase_18"/>
</dbReference>
<evidence type="ECO:0000256" key="4">
    <source>
        <dbReference type="ARBA" id="ARBA00023277"/>
    </source>
</evidence>
<evidence type="ECO:0000256" key="8">
    <source>
        <dbReference type="RuleBase" id="RU004453"/>
    </source>
</evidence>
<evidence type="ECO:0000256" key="6">
    <source>
        <dbReference type="ARBA" id="ARBA00023326"/>
    </source>
</evidence>
<comment type="caution">
    <text evidence="11">The sequence shown here is derived from an EMBL/GenBank/DDBJ whole genome shotgun (WGS) entry which is preliminary data.</text>
</comment>
<proteinExistence type="inferred from homology"/>
<evidence type="ECO:0000256" key="7">
    <source>
        <dbReference type="RuleBase" id="RU000489"/>
    </source>
</evidence>
<dbReference type="InterPro" id="IPR017853">
    <property type="entry name" value="GH"/>
</dbReference>
<feature type="domain" description="GH18" evidence="10">
    <location>
        <begin position="31"/>
        <end position="395"/>
    </location>
</feature>
<accession>A0AAD5E9M0</accession>
<dbReference type="SMART" id="SM00636">
    <property type="entry name" value="Glyco_18"/>
    <property type="match status" value="1"/>
</dbReference>
<keyword evidence="5 7" id="KW-0326">Glycosidase</keyword>
<dbReference type="GO" id="GO:0006032">
    <property type="term" value="P:chitin catabolic process"/>
    <property type="evidence" value="ECO:0007669"/>
    <property type="project" value="UniProtKB-KW"/>
</dbReference>
<dbReference type="Pfam" id="PF00704">
    <property type="entry name" value="Glyco_hydro_18"/>
    <property type="match status" value="1"/>
</dbReference>
<dbReference type="SUPFAM" id="SSF54556">
    <property type="entry name" value="Chitinase insertion domain"/>
    <property type="match status" value="1"/>
</dbReference>
<protein>
    <recommendedName>
        <fullName evidence="10">GH18 domain-containing protein</fullName>
    </recommendedName>
</protein>
<keyword evidence="4" id="KW-0119">Carbohydrate metabolism</keyword>
<keyword evidence="2 7" id="KW-0378">Hydrolase</keyword>
<evidence type="ECO:0000313" key="12">
    <source>
        <dbReference type="Proteomes" id="UP001206595"/>
    </source>
</evidence>
<dbReference type="InterPro" id="IPR029070">
    <property type="entry name" value="Chitinase_insertion_sf"/>
</dbReference>
<gene>
    <name evidence="11" type="ORF">K450DRAFT_239508</name>
</gene>
<dbReference type="EMBL" id="MU620916">
    <property type="protein sequence ID" value="KAI8579876.1"/>
    <property type="molecule type" value="Genomic_DNA"/>
</dbReference>
<evidence type="ECO:0000256" key="2">
    <source>
        <dbReference type="ARBA" id="ARBA00022801"/>
    </source>
</evidence>
<evidence type="ECO:0000256" key="5">
    <source>
        <dbReference type="ARBA" id="ARBA00023295"/>
    </source>
</evidence>
<dbReference type="Gene3D" id="3.10.50.10">
    <property type="match status" value="1"/>
</dbReference>
<evidence type="ECO:0000256" key="1">
    <source>
        <dbReference type="ARBA" id="ARBA00000822"/>
    </source>
</evidence>
<dbReference type="PANTHER" id="PTHR11177:SF392">
    <property type="entry name" value="HAP41P"/>
    <property type="match status" value="1"/>
</dbReference>
<comment type="catalytic activity">
    <reaction evidence="1">
        <text>Random endo-hydrolysis of N-acetyl-beta-D-glucosaminide (1-&gt;4)-beta-linkages in chitin and chitodextrins.</text>
        <dbReference type="EC" id="3.2.1.14"/>
    </reaction>
</comment>
<evidence type="ECO:0000256" key="9">
    <source>
        <dbReference type="SAM" id="SignalP"/>
    </source>
</evidence>
<evidence type="ECO:0000259" key="10">
    <source>
        <dbReference type="PROSITE" id="PS51910"/>
    </source>
</evidence>
<evidence type="ECO:0000256" key="3">
    <source>
        <dbReference type="ARBA" id="ARBA00023024"/>
    </source>
</evidence>
<keyword evidence="9" id="KW-0732">Signal</keyword>
<dbReference type="GO" id="GO:0008061">
    <property type="term" value="F:chitin binding"/>
    <property type="evidence" value="ECO:0007669"/>
    <property type="project" value="InterPro"/>
</dbReference>
<keyword evidence="3" id="KW-0146">Chitin degradation</keyword>
<comment type="similarity">
    <text evidence="8">Belongs to the glycosyl hydrolase 18 family.</text>
</comment>
<dbReference type="AlphaFoldDB" id="A0AAD5E9M0"/>
<dbReference type="Gene3D" id="3.20.20.80">
    <property type="entry name" value="Glycosidases"/>
    <property type="match status" value="1"/>
</dbReference>
<dbReference type="GO" id="GO:0008843">
    <property type="term" value="F:endochitinase activity"/>
    <property type="evidence" value="ECO:0007669"/>
    <property type="project" value="UniProtKB-EC"/>
</dbReference>
<keyword evidence="6" id="KW-0624">Polysaccharide degradation</keyword>
<organism evidence="11 12">
    <name type="scientific">Umbelopsis ramanniana AG</name>
    <dbReference type="NCBI Taxonomy" id="1314678"/>
    <lineage>
        <taxon>Eukaryota</taxon>
        <taxon>Fungi</taxon>
        <taxon>Fungi incertae sedis</taxon>
        <taxon>Mucoromycota</taxon>
        <taxon>Mucoromycotina</taxon>
        <taxon>Umbelopsidomycetes</taxon>
        <taxon>Umbelopsidales</taxon>
        <taxon>Umbelopsidaceae</taxon>
        <taxon>Umbelopsis</taxon>
    </lineage>
</organism>
<keyword evidence="12" id="KW-1185">Reference proteome</keyword>
<dbReference type="InterPro" id="IPR001579">
    <property type="entry name" value="Glyco_hydro_18_chit_AS"/>
</dbReference>
<reference evidence="11" key="2">
    <citation type="journal article" date="2022" name="Proc. Natl. Acad. Sci. U.S.A.">
        <title>Diploid-dominant life cycles characterize the early evolution of Fungi.</title>
        <authorList>
            <person name="Amses K.R."/>
            <person name="Simmons D.R."/>
            <person name="Longcore J.E."/>
            <person name="Mondo S.J."/>
            <person name="Seto K."/>
            <person name="Jeronimo G.H."/>
            <person name="Bonds A.E."/>
            <person name="Quandt C.A."/>
            <person name="Davis W.J."/>
            <person name="Chang Y."/>
            <person name="Federici B.A."/>
            <person name="Kuo A."/>
            <person name="LaButti K."/>
            <person name="Pangilinan J."/>
            <person name="Andreopoulos W."/>
            <person name="Tritt A."/>
            <person name="Riley R."/>
            <person name="Hundley H."/>
            <person name="Johnson J."/>
            <person name="Lipzen A."/>
            <person name="Barry K."/>
            <person name="Lang B.F."/>
            <person name="Cuomo C.A."/>
            <person name="Buchler N.E."/>
            <person name="Grigoriev I.V."/>
            <person name="Spatafora J.W."/>
            <person name="Stajich J.E."/>
            <person name="James T.Y."/>
        </authorList>
    </citation>
    <scope>NUCLEOTIDE SEQUENCE</scope>
    <source>
        <strain evidence="11">AG</strain>
    </source>
</reference>
<dbReference type="RefSeq" id="XP_051444880.1">
    <property type="nucleotide sequence ID" value="XM_051588775.1"/>
</dbReference>
<name>A0AAD5E9M0_UMBRA</name>
<dbReference type="GO" id="GO:0005576">
    <property type="term" value="C:extracellular region"/>
    <property type="evidence" value="ECO:0007669"/>
    <property type="project" value="TreeGrafter"/>
</dbReference>
<reference evidence="11" key="1">
    <citation type="submission" date="2021-06" db="EMBL/GenBank/DDBJ databases">
        <authorList>
            <consortium name="DOE Joint Genome Institute"/>
            <person name="Mondo S.J."/>
            <person name="Amses K.R."/>
            <person name="Simmons D.R."/>
            <person name="Longcore J.E."/>
            <person name="Seto K."/>
            <person name="Alves G.H."/>
            <person name="Bonds A.E."/>
            <person name="Quandt C.A."/>
            <person name="Davis W.J."/>
            <person name="Chang Y."/>
            <person name="Letcher P.M."/>
            <person name="Powell M.J."/>
            <person name="Kuo A."/>
            <person name="Labutti K."/>
            <person name="Pangilinan J."/>
            <person name="Andreopoulos W."/>
            <person name="Tritt A."/>
            <person name="Riley R."/>
            <person name="Hundley H."/>
            <person name="Johnson J."/>
            <person name="Lipzen A."/>
            <person name="Barry K."/>
            <person name="Berbee M.L."/>
            <person name="Buchler N.E."/>
            <person name="Grigoriev I.V."/>
            <person name="Spatafora J.W."/>
            <person name="Stajich J.E."/>
            <person name="James T.Y."/>
        </authorList>
    </citation>
    <scope>NUCLEOTIDE SEQUENCE</scope>
    <source>
        <strain evidence="11">AG</strain>
    </source>
</reference>
<dbReference type="GO" id="GO:0000272">
    <property type="term" value="P:polysaccharide catabolic process"/>
    <property type="evidence" value="ECO:0007669"/>
    <property type="project" value="UniProtKB-KW"/>
</dbReference>
<feature type="signal peptide" evidence="9">
    <location>
        <begin position="1"/>
        <end position="25"/>
    </location>
</feature>
<evidence type="ECO:0000313" key="11">
    <source>
        <dbReference type="EMBL" id="KAI8579876.1"/>
    </source>
</evidence>
<dbReference type="GeneID" id="75914120"/>
<dbReference type="Proteomes" id="UP001206595">
    <property type="component" value="Unassembled WGS sequence"/>
</dbReference>
<dbReference type="InterPro" id="IPR001223">
    <property type="entry name" value="Glyco_hydro18_cat"/>
</dbReference>
<feature type="chain" id="PRO_5042184370" description="GH18 domain-containing protein" evidence="9">
    <location>
        <begin position="26"/>
        <end position="395"/>
    </location>
</feature>
<dbReference type="SUPFAM" id="SSF51445">
    <property type="entry name" value="(Trans)glycosidases"/>
    <property type="match status" value="1"/>
</dbReference>